<dbReference type="NCBIfam" id="NF004397">
    <property type="entry name" value="PRK05755.1"/>
    <property type="match status" value="1"/>
</dbReference>
<evidence type="ECO:0000313" key="21">
    <source>
        <dbReference type="Proteomes" id="UP001165079"/>
    </source>
</evidence>
<dbReference type="Proteomes" id="UP001165079">
    <property type="component" value="Unassembled WGS sequence"/>
</dbReference>
<dbReference type="Pfam" id="PF22619">
    <property type="entry name" value="DNA_polI_exo1"/>
    <property type="match status" value="1"/>
</dbReference>
<evidence type="ECO:0000256" key="12">
    <source>
        <dbReference type="ARBA" id="ARBA00023125"/>
    </source>
</evidence>
<proteinExistence type="inferred from homology"/>
<keyword evidence="4 17" id="KW-0808">Transferase</keyword>
<evidence type="ECO:0000256" key="1">
    <source>
        <dbReference type="ARBA" id="ARBA00007705"/>
    </source>
</evidence>
<evidence type="ECO:0000313" key="20">
    <source>
        <dbReference type="EMBL" id="GLZ78966.1"/>
    </source>
</evidence>
<comment type="caution">
    <text evidence="20">The sequence shown here is derived from an EMBL/GenBank/DDBJ whole genome shotgun (WGS) entry which is preliminary data.</text>
</comment>
<dbReference type="PRINTS" id="PR00868">
    <property type="entry name" value="DNAPOLI"/>
</dbReference>
<dbReference type="Gene3D" id="3.30.70.370">
    <property type="match status" value="1"/>
</dbReference>
<dbReference type="EMBL" id="BSTX01000002">
    <property type="protein sequence ID" value="GLZ78966.1"/>
    <property type="molecule type" value="Genomic_DNA"/>
</dbReference>
<dbReference type="SMART" id="SM00482">
    <property type="entry name" value="POLAc"/>
    <property type="match status" value="1"/>
</dbReference>
<dbReference type="PANTHER" id="PTHR10133">
    <property type="entry name" value="DNA POLYMERASE I"/>
    <property type="match status" value="1"/>
</dbReference>
<dbReference type="Gene3D" id="1.20.1060.10">
    <property type="entry name" value="Taq DNA Polymerase, Chain T, domain 4"/>
    <property type="match status" value="1"/>
</dbReference>
<dbReference type="GO" id="GO:0006302">
    <property type="term" value="P:double-strand break repair"/>
    <property type="evidence" value="ECO:0007669"/>
    <property type="project" value="TreeGrafter"/>
</dbReference>
<keyword evidence="7" id="KW-0540">Nuclease</keyword>
<feature type="domain" description="5'-3' exonuclease" evidence="18">
    <location>
        <begin position="5"/>
        <end position="266"/>
    </location>
</feature>
<keyword evidence="11 17" id="KW-0239">DNA-directed DNA polymerase</keyword>
<dbReference type="CDD" id="cd06140">
    <property type="entry name" value="DNA_polA_I_Bacillus_like_exo"/>
    <property type="match status" value="1"/>
</dbReference>
<comment type="function">
    <text evidence="15">In addition to polymerase activity, this DNA polymerase exhibits 3'-5' and 5'-3' exonuclease activity.</text>
</comment>
<evidence type="ECO:0000256" key="4">
    <source>
        <dbReference type="ARBA" id="ARBA00022679"/>
    </source>
</evidence>
<dbReference type="RefSeq" id="WP_285664098.1">
    <property type="nucleotide sequence ID" value="NZ_BSTX01000002.1"/>
</dbReference>
<comment type="function">
    <text evidence="17">In addition to polymerase activity, this DNA polymerase exhibits 5'-3' exonuclease activity.</text>
</comment>
<dbReference type="InterPro" id="IPR020046">
    <property type="entry name" value="5-3_exonucl_a-hlix_arch_N"/>
</dbReference>
<dbReference type="Pfam" id="PF00476">
    <property type="entry name" value="DNA_pol_A"/>
    <property type="match status" value="1"/>
</dbReference>
<dbReference type="CDD" id="cd09859">
    <property type="entry name" value="PIN_53EXO"/>
    <property type="match status" value="1"/>
</dbReference>
<dbReference type="Pfam" id="PF02739">
    <property type="entry name" value="5_3_exonuc_N"/>
    <property type="match status" value="1"/>
</dbReference>
<keyword evidence="12 17" id="KW-0238">DNA-binding</keyword>
<dbReference type="SUPFAM" id="SSF47807">
    <property type="entry name" value="5' to 3' exonuclease, C-terminal subdomain"/>
    <property type="match status" value="1"/>
</dbReference>
<dbReference type="InterPro" id="IPR043502">
    <property type="entry name" value="DNA/RNA_pol_sf"/>
</dbReference>
<dbReference type="AlphaFoldDB" id="A0A9W6WAV2"/>
<evidence type="ECO:0000256" key="9">
    <source>
        <dbReference type="ARBA" id="ARBA00022801"/>
    </source>
</evidence>
<dbReference type="FunFam" id="1.10.150.20:FF:000002">
    <property type="entry name" value="DNA polymerase I"/>
    <property type="match status" value="1"/>
</dbReference>
<feature type="domain" description="DNA-directed DNA polymerase family A palm" evidence="19">
    <location>
        <begin position="660"/>
        <end position="867"/>
    </location>
</feature>
<comment type="similarity">
    <text evidence="1 17">Belongs to the DNA polymerase type-A family.</text>
</comment>
<dbReference type="InterPro" id="IPR036397">
    <property type="entry name" value="RNaseH_sf"/>
</dbReference>
<evidence type="ECO:0000256" key="7">
    <source>
        <dbReference type="ARBA" id="ARBA00022722"/>
    </source>
</evidence>
<dbReference type="SUPFAM" id="SSF56672">
    <property type="entry name" value="DNA/RNA polymerases"/>
    <property type="match status" value="1"/>
</dbReference>
<dbReference type="SUPFAM" id="SSF53098">
    <property type="entry name" value="Ribonuclease H-like"/>
    <property type="match status" value="1"/>
</dbReference>
<dbReference type="InterPro" id="IPR012337">
    <property type="entry name" value="RNaseH-like_sf"/>
</dbReference>
<keyword evidence="9 17" id="KW-0378">Hydrolase</keyword>
<dbReference type="SUPFAM" id="SSF88723">
    <property type="entry name" value="PIN domain-like"/>
    <property type="match status" value="1"/>
</dbReference>
<dbReference type="SMART" id="SM00279">
    <property type="entry name" value="HhH2"/>
    <property type="match status" value="1"/>
</dbReference>
<evidence type="ECO:0000256" key="17">
    <source>
        <dbReference type="RuleBase" id="RU004460"/>
    </source>
</evidence>
<dbReference type="InterPro" id="IPR029060">
    <property type="entry name" value="PIN-like_dom_sf"/>
</dbReference>
<dbReference type="Gene3D" id="3.30.420.10">
    <property type="entry name" value="Ribonuclease H-like superfamily/Ribonuclease H"/>
    <property type="match status" value="1"/>
</dbReference>
<dbReference type="InterPro" id="IPR018320">
    <property type="entry name" value="DNA_polymerase_1"/>
</dbReference>
<dbReference type="CDD" id="cd08637">
    <property type="entry name" value="DNA_pol_A_pol_I_C"/>
    <property type="match status" value="1"/>
</dbReference>
<evidence type="ECO:0000256" key="2">
    <source>
        <dbReference type="ARBA" id="ARBA00012417"/>
    </source>
</evidence>
<dbReference type="InterPro" id="IPR002421">
    <property type="entry name" value="5-3_exonuclease"/>
</dbReference>
<dbReference type="Pfam" id="PF01367">
    <property type="entry name" value="5_3_exonuc"/>
    <property type="match status" value="1"/>
</dbReference>
<evidence type="ECO:0000256" key="3">
    <source>
        <dbReference type="ARBA" id="ARBA00020311"/>
    </source>
</evidence>
<dbReference type="FunFam" id="1.20.1060.10:FF:000001">
    <property type="entry name" value="DNA polymerase I"/>
    <property type="match status" value="1"/>
</dbReference>
<evidence type="ECO:0000256" key="14">
    <source>
        <dbReference type="ARBA" id="ARBA00049244"/>
    </source>
</evidence>
<dbReference type="InterPro" id="IPR020045">
    <property type="entry name" value="DNA_polI_H3TH"/>
</dbReference>
<dbReference type="SMART" id="SM00475">
    <property type="entry name" value="53EXOc"/>
    <property type="match status" value="1"/>
</dbReference>
<gene>
    <name evidence="17 20" type="primary">polA</name>
    <name evidence="20" type="ORF">Afil01_37730</name>
</gene>
<evidence type="ECO:0000259" key="19">
    <source>
        <dbReference type="SMART" id="SM00482"/>
    </source>
</evidence>
<dbReference type="GO" id="GO:0003887">
    <property type="term" value="F:DNA-directed DNA polymerase activity"/>
    <property type="evidence" value="ECO:0007669"/>
    <property type="project" value="UniProtKB-UniRule"/>
</dbReference>
<dbReference type="FunFam" id="3.40.50.1010:FF:000001">
    <property type="entry name" value="DNA polymerase I"/>
    <property type="match status" value="1"/>
</dbReference>
<keyword evidence="8 17" id="KW-0227">DNA damage</keyword>
<dbReference type="GO" id="GO:0003677">
    <property type="term" value="F:DNA binding"/>
    <property type="evidence" value="ECO:0007669"/>
    <property type="project" value="UniProtKB-UniRule"/>
</dbReference>
<dbReference type="FunFam" id="1.10.150.20:FF:000003">
    <property type="entry name" value="DNA polymerase I"/>
    <property type="match status" value="1"/>
</dbReference>
<evidence type="ECO:0000256" key="8">
    <source>
        <dbReference type="ARBA" id="ARBA00022763"/>
    </source>
</evidence>
<keyword evidence="21" id="KW-1185">Reference proteome</keyword>
<dbReference type="InterPro" id="IPR008918">
    <property type="entry name" value="HhH2"/>
</dbReference>
<dbReference type="GO" id="GO:0006261">
    <property type="term" value="P:DNA-templated DNA replication"/>
    <property type="evidence" value="ECO:0007669"/>
    <property type="project" value="UniProtKB-UniRule"/>
</dbReference>
<dbReference type="Gene3D" id="3.40.50.1010">
    <property type="entry name" value="5'-nuclease"/>
    <property type="match status" value="1"/>
</dbReference>
<protein>
    <recommendedName>
        <fullName evidence="3 16">DNA polymerase I</fullName>
        <ecNumber evidence="2 16">2.7.7.7</ecNumber>
    </recommendedName>
</protein>
<dbReference type="CDD" id="cd09898">
    <property type="entry name" value="H3TH_53EXO"/>
    <property type="match status" value="1"/>
</dbReference>
<dbReference type="GO" id="GO:0008409">
    <property type="term" value="F:5'-3' exonuclease activity"/>
    <property type="evidence" value="ECO:0007669"/>
    <property type="project" value="UniProtKB-UniRule"/>
</dbReference>
<dbReference type="EC" id="2.7.7.7" evidence="2 16"/>
<dbReference type="PANTHER" id="PTHR10133:SF27">
    <property type="entry name" value="DNA POLYMERASE NU"/>
    <property type="match status" value="1"/>
</dbReference>
<evidence type="ECO:0000256" key="15">
    <source>
        <dbReference type="ARBA" id="ARBA00053603"/>
    </source>
</evidence>
<name>A0A9W6WAV2_9ACTN</name>
<dbReference type="NCBIfam" id="TIGR00593">
    <property type="entry name" value="pola"/>
    <property type="match status" value="1"/>
</dbReference>
<evidence type="ECO:0000256" key="13">
    <source>
        <dbReference type="ARBA" id="ARBA00023204"/>
    </source>
</evidence>
<keyword evidence="13 17" id="KW-0234">DNA repair</keyword>
<dbReference type="InterPro" id="IPR054690">
    <property type="entry name" value="DNA_polI_exonuclease"/>
</dbReference>
<dbReference type="InterPro" id="IPR002298">
    <property type="entry name" value="DNA_polymerase_A"/>
</dbReference>
<reference evidence="20" key="1">
    <citation type="submission" date="2023-03" db="EMBL/GenBank/DDBJ databases">
        <title>Actinorhabdospora filicis NBRC 111898.</title>
        <authorList>
            <person name="Ichikawa N."/>
            <person name="Sato H."/>
            <person name="Tonouchi N."/>
        </authorList>
    </citation>
    <scope>NUCLEOTIDE SEQUENCE</scope>
    <source>
        <strain evidence="20">NBRC 111898</strain>
    </source>
</reference>
<evidence type="ECO:0000256" key="6">
    <source>
        <dbReference type="ARBA" id="ARBA00022705"/>
    </source>
</evidence>
<evidence type="ECO:0000256" key="16">
    <source>
        <dbReference type="NCBIfam" id="TIGR00593"/>
    </source>
</evidence>
<comment type="catalytic activity">
    <reaction evidence="14 17">
        <text>DNA(n) + a 2'-deoxyribonucleoside 5'-triphosphate = DNA(n+1) + diphosphate</text>
        <dbReference type="Rhea" id="RHEA:22508"/>
        <dbReference type="Rhea" id="RHEA-COMP:17339"/>
        <dbReference type="Rhea" id="RHEA-COMP:17340"/>
        <dbReference type="ChEBI" id="CHEBI:33019"/>
        <dbReference type="ChEBI" id="CHEBI:61560"/>
        <dbReference type="ChEBI" id="CHEBI:173112"/>
        <dbReference type="EC" id="2.7.7.7"/>
    </reaction>
</comment>
<dbReference type="Gene3D" id="1.10.150.20">
    <property type="entry name" value="5' to 3' exonuclease, C-terminal subdomain"/>
    <property type="match status" value="2"/>
</dbReference>
<dbReference type="InterPro" id="IPR036279">
    <property type="entry name" value="5-3_exonuclease_C_sf"/>
</dbReference>
<evidence type="ECO:0000259" key="18">
    <source>
        <dbReference type="SMART" id="SM00475"/>
    </source>
</evidence>
<sequence>MTDTQPRLLLLDGHSLAYRAFHALPEENFSTTTGQTTNAVYGFTSMLVNLLRDEKPTHVAVAFDVSRVSFRTEMYAEYKDGRSATPPSFKGQVELIGDVLTAMGITGIRKEGFEADDIIATLAAQSTAAGYQTLICSGDRDALQLVDEHVTVLYPKKGVSDLARMTPAAVEEKYGVTPPRYRDLAALVGEKSDNLPGVPGVGPKTAAKWITTYGSLDAIIADVDAIKGKAGENLRAHLSDVIRNHQVNRLLDDVELDAAPPALEWLGWDRAAVAELFDALEFRVLADRMNQQLADRAIGEAVEEAAAEPVAEQVTGTVLGTGEVAAWLTANTTPGTRAAIAVTGHFGRGTGDLTAMAAATGDEAAWWDPTALDPADEAAVAAWLADPARPKAVHDAKPFLLATAERGWTVAGLDTDIALAAYLVRPERRNYSMEELAQRYLRRELDVAATTEAQPTLDGLLTGDEPADAAEQALIRRARAVLDLAEVLDAELERTGGTRLLAEMELPLAQVLADMERAGIAADTAYLDELDSRFASDARDSEQAAIDVIGEQFSLRSPKQLQAILFDKLGLPKTKRTKTGYTTDAEALRQLQIKTEHPVLPHLLRYREVDKLKTTVAGLLTSVADDGRIHTTFQQTVAATGRLSSTDPNLQNIPIRTDEGRLIRRAFVVGPGYQELMTADYSQIEMRIMAHLSGDAGLIDAFATGEDLHTTVAARVFEVAPADVDAEMRRRIKAMSYGLAYGLSVYGLSQQLGISAEEARVLMEEYFQRFGGVRDYLRTVVEEARREGYTETIFGRRRYLPELNSDNRQLREMAERAALNAPIQGSAADVMKIAMLAVDRAIRDEGLTSRVLLQVHDELVLEVAPGERERLEALVRKEMAAACELSVPLDVSVGVGADWDSAAH</sequence>
<keyword evidence="6 17" id="KW-0235">DNA replication</keyword>
<evidence type="ECO:0000256" key="11">
    <source>
        <dbReference type="ARBA" id="ARBA00022932"/>
    </source>
</evidence>
<dbReference type="InterPro" id="IPR001098">
    <property type="entry name" value="DNA-dir_DNA_pol_A_palm_dom"/>
</dbReference>
<evidence type="ECO:0000256" key="5">
    <source>
        <dbReference type="ARBA" id="ARBA00022695"/>
    </source>
</evidence>
<evidence type="ECO:0000256" key="10">
    <source>
        <dbReference type="ARBA" id="ARBA00022839"/>
    </source>
</evidence>
<keyword evidence="10 17" id="KW-0269">Exonuclease</keyword>
<organism evidence="20 21">
    <name type="scientific">Actinorhabdospora filicis</name>
    <dbReference type="NCBI Taxonomy" id="1785913"/>
    <lineage>
        <taxon>Bacteria</taxon>
        <taxon>Bacillati</taxon>
        <taxon>Actinomycetota</taxon>
        <taxon>Actinomycetes</taxon>
        <taxon>Micromonosporales</taxon>
        <taxon>Micromonosporaceae</taxon>
        <taxon>Actinorhabdospora</taxon>
    </lineage>
</organism>
<accession>A0A9W6WAV2</accession>
<keyword evidence="5 17" id="KW-0548">Nucleotidyltransferase</keyword>